<gene>
    <name evidence="1" type="ORF">CK203_082725</name>
</gene>
<proteinExistence type="predicted"/>
<accession>A0A438FA07</accession>
<sequence length="63" mass="7189">MADGSLPLPDDAEKRRQNAAYIERRYDRADIENDEEDEGEAYLLGFSDGEPLQKRALQGTWMA</sequence>
<evidence type="ECO:0000313" key="2">
    <source>
        <dbReference type="Proteomes" id="UP000288805"/>
    </source>
</evidence>
<comment type="caution">
    <text evidence="1">The sequence shown here is derived from an EMBL/GenBank/DDBJ whole genome shotgun (WGS) entry which is preliminary data.</text>
</comment>
<dbReference type="AlphaFoldDB" id="A0A438FA07"/>
<organism evidence="1 2">
    <name type="scientific">Vitis vinifera</name>
    <name type="common">Grape</name>
    <dbReference type="NCBI Taxonomy" id="29760"/>
    <lineage>
        <taxon>Eukaryota</taxon>
        <taxon>Viridiplantae</taxon>
        <taxon>Streptophyta</taxon>
        <taxon>Embryophyta</taxon>
        <taxon>Tracheophyta</taxon>
        <taxon>Spermatophyta</taxon>
        <taxon>Magnoliopsida</taxon>
        <taxon>eudicotyledons</taxon>
        <taxon>Gunneridae</taxon>
        <taxon>Pentapetalae</taxon>
        <taxon>rosids</taxon>
        <taxon>Vitales</taxon>
        <taxon>Vitaceae</taxon>
        <taxon>Viteae</taxon>
        <taxon>Vitis</taxon>
    </lineage>
</organism>
<dbReference type="Proteomes" id="UP000288805">
    <property type="component" value="Unassembled WGS sequence"/>
</dbReference>
<protein>
    <submittedName>
        <fullName evidence="1">Uncharacterized protein</fullName>
    </submittedName>
</protein>
<dbReference type="EMBL" id="QGNW01001071">
    <property type="protein sequence ID" value="RVW56800.1"/>
    <property type="molecule type" value="Genomic_DNA"/>
</dbReference>
<reference evidence="1 2" key="1">
    <citation type="journal article" date="2018" name="PLoS Genet.">
        <title>Population sequencing reveals clonal diversity and ancestral inbreeding in the grapevine cultivar Chardonnay.</title>
        <authorList>
            <person name="Roach M.J."/>
            <person name="Johnson D.L."/>
            <person name="Bohlmann J."/>
            <person name="van Vuuren H.J."/>
            <person name="Jones S.J."/>
            <person name="Pretorius I.S."/>
            <person name="Schmidt S.A."/>
            <person name="Borneman A.R."/>
        </authorList>
    </citation>
    <scope>NUCLEOTIDE SEQUENCE [LARGE SCALE GENOMIC DNA]</scope>
    <source>
        <strain evidence="2">cv. Chardonnay</strain>
        <tissue evidence="1">Leaf</tissue>
    </source>
</reference>
<evidence type="ECO:0000313" key="1">
    <source>
        <dbReference type="EMBL" id="RVW56800.1"/>
    </source>
</evidence>
<name>A0A438FA07_VITVI</name>